<organism evidence="1 2">
    <name type="scientific">Marasmiellus scandens</name>
    <dbReference type="NCBI Taxonomy" id="2682957"/>
    <lineage>
        <taxon>Eukaryota</taxon>
        <taxon>Fungi</taxon>
        <taxon>Dikarya</taxon>
        <taxon>Basidiomycota</taxon>
        <taxon>Agaricomycotina</taxon>
        <taxon>Agaricomycetes</taxon>
        <taxon>Agaricomycetidae</taxon>
        <taxon>Agaricales</taxon>
        <taxon>Marasmiineae</taxon>
        <taxon>Omphalotaceae</taxon>
        <taxon>Marasmiellus</taxon>
    </lineage>
</organism>
<keyword evidence="2" id="KW-1185">Reference proteome</keyword>
<dbReference type="Proteomes" id="UP001498398">
    <property type="component" value="Unassembled WGS sequence"/>
</dbReference>
<evidence type="ECO:0000313" key="1">
    <source>
        <dbReference type="EMBL" id="KAK7434810.1"/>
    </source>
</evidence>
<dbReference type="PANTHER" id="PTHR33104">
    <property type="entry name" value="SI:DKEY-29D5.2"/>
    <property type="match status" value="1"/>
</dbReference>
<reference evidence="1 2" key="1">
    <citation type="submission" date="2024-01" db="EMBL/GenBank/DDBJ databases">
        <title>A draft genome for the cacao thread blight pathogen Marasmiellus scandens.</title>
        <authorList>
            <person name="Baruah I.K."/>
            <person name="Leung J."/>
            <person name="Bukari Y."/>
            <person name="Amoako-Attah I."/>
            <person name="Meinhardt L.W."/>
            <person name="Bailey B.A."/>
            <person name="Cohen S.P."/>
        </authorList>
    </citation>
    <scope>NUCLEOTIDE SEQUENCE [LARGE SCALE GENOMIC DNA]</scope>
    <source>
        <strain evidence="1 2">GH-19</strain>
    </source>
</reference>
<dbReference type="Pfam" id="PF18758">
    <property type="entry name" value="KDZ"/>
    <property type="match status" value="1"/>
</dbReference>
<accession>A0ABR1IJZ4</accession>
<comment type="caution">
    <text evidence="1">The sequence shown here is derived from an EMBL/GenBank/DDBJ whole genome shotgun (WGS) entry which is preliminary data.</text>
</comment>
<dbReference type="EMBL" id="JBANRG010000116">
    <property type="protein sequence ID" value="KAK7434810.1"/>
    <property type="molecule type" value="Genomic_DNA"/>
</dbReference>
<evidence type="ECO:0000313" key="2">
    <source>
        <dbReference type="Proteomes" id="UP001498398"/>
    </source>
</evidence>
<dbReference type="InterPro" id="IPR040521">
    <property type="entry name" value="KDZ"/>
</dbReference>
<gene>
    <name evidence="1" type="ORF">VKT23_019997</name>
</gene>
<name>A0ABR1IJZ4_9AGAR</name>
<proteinExistence type="predicted"/>
<protein>
    <submittedName>
        <fullName evidence="1">Uncharacterized protein</fullName>
    </submittedName>
</protein>
<sequence>MDYAWASSLRHHNHRLMKVQSYDIACQWCKYLVERLKHLPPFIRLNLVLHVVFFVIPKLHIYGHQMLCQLLYSLNWLWGTGRTDGEGIERPWAHMGPVATSMRDMGPGSRHDTLDDHWNHWNFVKMVGLGFLLLRRLLTAFYERQVHSKALKEFSEHQGSVTAEWETMIKNWQSELSLLPAERKFPNPFEMPKSGLTEAEIKLELTALEAEQERAGIPAIHSVSPMLFISQGLDIEEQQ</sequence>
<dbReference type="PANTHER" id="PTHR33104:SF2">
    <property type="entry name" value="CXC3 LIKE CYSTEINE CLUSTER DOMAIN-CONTAINING PROTEIN"/>
    <property type="match status" value="1"/>
</dbReference>